<reference evidence="2" key="1">
    <citation type="journal article" date="2023" name="Front. Plant Sci.">
        <title>Chromosomal-level genome assembly of Melastoma candidum provides insights into trichome evolution.</title>
        <authorList>
            <person name="Zhong Y."/>
            <person name="Wu W."/>
            <person name="Sun C."/>
            <person name="Zou P."/>
            <person name="Liu Y."/>
            <person name="Dai S."/>
            <person name="Zhou R."/>
        </authorList>
    </citation>
    <scope>NUCLEOTIDE SEQUENCE [LARGE SCALE GENOMIC DNA]</scope>
</reference>
<evidence type="ECO:0000313" key="1">
    <source>
        <dbReference type="EMBL" id="KAI4383590.1"/>
    </source>
</evidence>
<evidence type="ECO:0000313" key="2">
    <source>
        <dbReference type="Proteomes" id="UP001057402"/>
    </source>
</evidence>
<comment type="caution">
    <text evidence="1">The sequence shown here is derived from an EMBL/GenBank/DDBJ whole genome shotgun (WGS) entry which is preliminary data.</text>
</comment>
<dbReference type="Proteomes" id="UP001057402">
    <property type="component" value="Chromosome 3"/>
</dbReference>
<gene>
    <name evidence="1" type="ORF">MLD38_009406</name>
</gene>
<name>A0ACB9RXE9_9MYRT</name>
<keyword evidence="2" id="KW-1185">Reference proteome</keyword>
<accession>A0ACB9RXE9</accession>
<proteinExistence type="predicted"/>
<sequence length="689" mass="77509">MKPTQACSLRFFRPGVRLMWSLGFALVALSLYATTRLPPLGDPIATADRGAAAKSLPTITIFAAPGPFVGPYGQRQGLAVRSWLGLSPQVTVVLFSRDHSVVAFARGLSSRVMVEPEIDFSFLGTPFFHSMVARSQKFVSDISVFMDAETVTLPDFLSALNFVHGENFAWFLFASTCNVSHIPFQLDAEGKHWLKESGKRVEFEEMQEVLGQCCSRSRLEDRMLLAWNRMDLPLHHGVLPPFLYGKGIHNVWLINEVLSSKLRTVLDASCCVSGLYIANNTPNFTKEPPLTSVESEINERDWESMGNALVGTAYGSLIFHEAKNSRLLRLLKCNGAFLFVNGIDYTTHVSARENMFGFLEKKILHIWGKEKTIRCVEDCMASGNAYSWPRKDEPASINFPFSLEALLPTLVDNNKTIILGVAGYSYKDMLMSWVCRLRALRLTNFVVCALDPETYEFSLLQGLAVFKDESAPNEISFDDCHFGTECFQKVTKVKSRIVTRILKLGYNVMMSDVDVYWFRNPLPYVSSFGPAVLVAQSDEYNETGPINMPRRLNSGFYFAHSDESTIAAMEKIVKHAATSGLSEQPSFYDILCGEGGTNRLGNDVCIEPETNLTVHFLDRNLFPNGAYAGLWDEMDVKESCLKKGCYILHNNWISGRRRKLERQVMKGLWKYNMATRMCLQSWHKVEIVG</sequence>
<dbReference type="EMBL" id="CM042882">
    <property type="protein sequence ID" value="KAI4383590.1"/>
    <property type="molecule type" value="Genomic_DNA"/>
</dbReference>
<organism evidence="1 2">
    <name type="scientific">Melastoma candidum</name>
    <dbReference type="NCBI Taxonomy" id="119954"/>
    <lineage>
        <taxon>Eukaryota</taxon>
        <taxon>Viridiplantae</taxon>
        <taxon>Streptophyta</taxon>
        <taxon>Embryophyta</taxon>
        <taxon>Tracheophyta</taxon>
        <taxon>Spermatophyta</taxon>
        <taxon>Magnoliopsida</taxon>
        <taxon>eudicotyledons</taxon>
        <taxon>Gunneridae</taxon>
        <taxon>Pentapetalae</taxon>
        <taxon>rosids</taxon>
        <taxon>malvids</taxon>
        <taxon>Myrtales</taxon>
        <taxon>Melastomataceae</taxon>
        <taxon>Melastomatoideae</taxon>
        <taxon>Melastomateae</taxon>
        <taxon>Melastoma</taxon>
    </lineage>
</organism>
<protein>
    <submittedName>
        <fullName evidence="1">Uncharacterized protein</fullName>
    </submittedName>
</protein>